<keyword evidence="8 13" id="KW-0479">Metal-binding</keyword>
<evidence type="ECO:0000313" key="15">
    <source>
        <dbReference type="Proteomes" id="UP000007069"/>
    </source>
</evidence>
<keyword evidence="10 13" id="KW-1133">Transmembrane helix</keyword>
<dbReference type="AlphaFoldDB" id="Q3BSJ7"/>
<name>Q3BSJ7_XANE5</name>
<dbReference type="STRING" id="456327.BJD11_10230"/>
<feature type="transmembrane region" description="Helical" evidence="13">
    <location>
        <begin position="109"/>
        <end position="133"/>
    </location>
</feature>
<keyword evidence="5" id="KW-0997">Cell inner membrane</keyword>
<keyword evidence="7 13" id="KW-0812">Transmembrane</keyword>
<keyword evidence="3 13" id="KW-0813">Transport</keyword>
<dbReference type="PANTHER" id="PTHR30365">
    <property type="entry name" value="CYTOCHROME D UBIQUINOL OXIDASE"/>
    <property type="match status" value="1"/>
</dbReference>
<dbReference type="GO" id="GO:0046872">
    <property type="term" value="F:metal ion binding"/>
    <property type="evidence" value="ECO:0007669"/>
    <property type="project" value="UniProtKB-UniRule"/>
</dbReference>
<comment type="similarity">
    <text evidence="2 13">Belongs to the cytochrome ubiquinol oxidase subunit 1 family.</text>
</comment>
<evidence type="ECO:0000256" key="5">
    <source>
        <dbReference type="ARBA" id="ARBA00022519"/>
    </source>
</evidence>
<evidence type="ECO:0000256" key="10">
    <source>
        <dbReference type="ARBA" id="ARBA00022989"/>
    </source>
</evidence>
<proteinExistence type="inferred from homology"/>
<feature type="transmembrane region" description="Helical" evidence="13">
    <location>
        <begin position="485"/>
        <end position="507"/>
    </location>
</feature>
<accession>Q3BSJ7</accession>
<evidence type="ECO:0000256" key="7">
    <source>
        <dbReference type="ARBA" id="ARBA00022692"/>
    </source>
</evidence>
<dbReference type="GO" id="GO:0019646">
    <property type="term" value="P:aerobic electron transport chain"/>
    <property type="evidence" value="ECO:0007669"/>
    <property type="project" value="InterPro"/>
</dbReference>
<feature type="transmembrane region" description="Helical" evidence="13">
    <location>
        <begin position="145"/>
        <end position="168"/>
    </location>
</feature>
<dbReference type="GO" id="GO:0005886">
    <property type="term" value="C:plasma membrane"/>
    <property type="evidence" value="ECO:0007669"/>
    <property type="project" value="UniProtKB-SubCell"/>
</dbReference>
<reference evidence="14 15" key="1">
    <citation type="journal article" date="2005" name="J. Bacteriol.">
        <title>Insights into genome plasticity and pathogenicity of the plant pathogenic Bacterium Xanthomonas campestris pv. vesicatoria revealed by the complete genome sequence.</title>
        <authorList>
            <person name="Thieme F."/>
            <person name="Koebnik R."/>
            <person name="Bekel T."/>
            <person name="Berger C."/>
            <person name="Boch J."/>
            <person name="Buettner D."/>
            <person name="Caldana C."/>
            <person name="Gaigalat L."/>
            <person name="Goesmann A."/>
            <person name="Kay S."/>
            <person name="Kirchner O."/>
            <person name="Lanz C."/>
            <person name="Linke B."/>
            <person name="McHardy A.C."/>
            <person name="Meyer F."/>
            <person name="Mittenhuber G."/>
            <person name="Nies D.H."/>
            <person name="Niesbach-Kloesgen U."/>
            <person name="Patschkowski T."/>
            <person name="Rueckert C."/>
            <person name="Rupp O."/>
            <person name="Schneicker S."/>
            <person name="Schuster S.C."/>
            <person name="Vorhoelter F.J."/>
            <person name="Weber E."/>
            <person name="Puehler A."/>
            <person name="Bonas U."/>
            <person name="Bartels D."/>
            <person name="Kaiser O."/>
        </authorList>
    </citation>
    <scope>NUCLEOTIDE SEQUENCE [LARGE SCALE GENOMIC DNA]</scope>
    <source>
        <strain evidence="14 15">85-10</strain>
    </source>
</reference>
<evidence type="ECO:0000256" key="13">
    <source>
        <dbReference type="PIRNR" id="PIRNR006446"/>
    </source>
</evidence>
<dbReference type="GO" id="GO:0070069">
    <property type="term" value="C:cytochrome complex"/>
    <property type="evidence" value="ECO:0007669"/>
    <property type="project" value="UniProtKB-UniRule"/>
</dbReference>
<dbReference type="GO" id="GO:0009055">
    <property type="term" value="F:electron transfer activity"/>
    <property type="evidence" value="ECO:0007669"/>
    <property type="project" value="UniProtKB-UniRule"/>
</dbReference>
<dbReference type="HOGENOM" id="CLU_030555_0_1_6"/>
<keyword evidence="6 13" id="KW-0349">Heme</keyword>
<evidence type="ECO:0000256" key="1">
    <source>
        <dbReference type="ARBA" id="ARBA00004429"/>
    </source>
</evidence>
<dbReference type="Proteomes" id="UP000007069">
    <property type="component" value="Chromosome"/>
</dbReference>
<keyword evidence="9 13" id="KW-0249">Electron transport</keyword>
<feature type="transmembrane region" description="Helical" evidence="13">
    <location>
        <begin position="33"/>
        <end position="58"/>
    </location>
</feature>
<evidence type="ECO:0000256" key="8">
    <source>
        <dbReference type="ARBA" id="ARBA00022723"/>
    </source>
</evidence>
<feature type="transmembrane region" description="Helical" evidence="13">
    <location>
        <begin position="237"/>
        <end position="255"/>
    </location>
</feature>
<sequence>MIATFLTDPQPGPPAMIDSTVVELSRLQFAVTAMYHFIFPPLTMGLSFLLGIMESVYVMTGKQIWRRMTMFWGVLFGINFAMGVGTGIVMEFEFGMNWSYYSHYVGDIFGAPLAIEGLMAFFLEATFLGLFFLGWNRLSKVQHLITTWLVALGSNFSALWILIANGWMQNPAGAVFNPDTMRMEVVDFVAVLFNPVAQAKFVHTVSAGYVLGAVFVMSISAFYLLRGKHIEMARRSFAVAAAFGLLSSLSVVVLGDESGYAASEHQKMKLAAIEAMWETEAAPADFTAFGIPNQTTHRNDYAIKIPYLMGLIATRSLDEPIPGILELVGRAEHRIRGGQIAYGALQRIRADKNDAQARKVFDAHWQDLGHGLLLKRYRDDIGNATPEQIAQAAMDTVPRVLPLFWTFRIMAAIGMYLIAFFAVAFWFACKHNFQEKRWFLSLALWTLPLPWIAIECGWFVAEYGRQPWAVEGVLPTFYAASGLDLYEIVMTLVGFTALYTTLLVIAIKLSLKTINKGPEVLFPPMPPNALPAALQDHAPSRHAPLSSGAVAGSAP</sequence>
<gene>
    <name evidence="14" type="primary">cydA</name>
    <name evidence="14" type="ordered locus">XCV2535</name>
</gene>
<dbReference type="KEGG" id="xcv:XCV2535"/>
<feature type="transmembrane region" description="Helical" evidence="13">
    <location>
        <begin position="439"/>
        <end position="461"/>
    </location>
</feature>
<dbReference type="GO" id="GO:0020037">
    <property type="term" value="F:heme binding"/>
    <property type="evidence" value="ECO:0007669"/>
    <property type="project" value="TreeGrafter"/>
</dbReference>
<keyword evidence="11 13" id="KW-0408">Iron</keyword>
<keyword evidence="12 13" id="KW-0472">Membrane</keyword>
<evidence type="ECO:0000256" key="3">
    <source>
        <dbReference type="ARBA" id="ARBA00022448"/>
    </source>
</evidence>
<dbReference type="EMBL" id="AM039952">
    <property type="protein sequence ID" value="CAJ24212.1"/>
    <property type="molecule type" value="Genomic_DNA"/>
</dbReference>
<protein>
    <submittedName>
        <fullName evidence="14">Cytochrome D ubiquinol oxidase, subunit II</fullName>
    </submittedName>
</protein>
<keyword evidence="4 13" id="KW-1003">Cell membrane</keyword>
<feature type="transmembrane region" description="Helical" evidence="13">
    <location>
        <begin position="70"/>
        <end position="89"/>
    </location>
</feature>
<evidence type="ECO:0000256" key="4">
    <source>
        <dbReference type="ARBA" id="ARBA00022475"/>
    </source>
</evidence>
<evidence type="ECO:0000256" key="11">
    <source>
        <dbReference type="ARBA" id="ARBA00023004"/>
    </source>
</evidence>
<dbReference type="Pfam" id="PF01654">
    <property type="entry name" value="Cyt_bd_oxida_I"/>
    <property type="match status" value="1"/>
</dbReference>
<evidence type="ECO:0000256" key="6">
    <source>
        <dbReference type="ARBA" id="ARBA00022617"/>
    </source>
</evidence>
<dbReference type="PANTHER" id="PTHR30365:SF0">
    <property type="entry name" value="CYTOCHROME BD-I UBIQUINOL OXIDASE SUBUNIT 1"/>
    <property type="match status" value="1"/>
</dbReference>
<dbReference type="eggNOG" id="COG1271">
    <property type="taxonomic scope" value="Bacteria"/>
</dbReference>
<evidence type="ECO:0000256" key="9">
    <source>
        <dbReference type="ARBA" id="ARBA00022982"/>
    </source>
</evidence>
<organism evidence="15">
    <name type="scientific">Xanthomonas euvesicatoria pv. vesicatoria (strain 85-10)</name>
    <name type="common">Xanthomonas campestris pv. vesicatoria</name>
    <dbReference type="NCBI Taxonomy" id="316273"/>
    <lineage>
        <taxon>Bacteria</taxon>
        <taxon>Pseudomonadati</taxon>
        <taxon>Pseudomonadota</taxon>
        <taxon>Gammaproteobacteria</taxon>
        <taxon>Lysobacterales</taxon>
        <taxon>Lysobacteraceae</taxon>
        <taxon>Xanthomonas</taxon>
    </lineage>
</organism>
<comment type="subcellular location">
    <subcellularLocation>
        <location evidence="1">Cell inner membrane</location>
        <topology evidence="1">Multi-pass membrane protein</topology>
    </subcellularLocation>
</comment>
<dbReference type="PIRSF" id="PIRSF006446">
    <property type="entry name" value="Cyt_quinol_oxidase_1"/>
    <property type="match status" value="1"/>
</dbReference>
<feature type="transmembrane region" description="Helical" evidence="13">
    <location>
        <begin position="403"/>
        <end position="427"/>
    </location>
</feature>
<feature type="transmembrane region" description="Helical" evidence="13">
    <location>
        <begin position="201"/>
        <end position="225"/>
    </location>
</feature>
<evidence type="ECO:0000256" key="12">
    <source>
        <dbReference type="ARBA" id="ARBA00023136"/>
    </source>
</evidence>
<dbReference type="InterPro" id="IPR002585">
    <property type="entry name" value="Cyt-d_ubiquinol_oxidase_su_1"/>
</dbReference>
<dbReference type="GO" id="GO:0016682">
    <property type="term" value="F:oxidoreductase activity, acting on diphenols and related substances as donors, oxygen as acceptor"/>
    <property type="evidence" value="ECO:0007669"/>
    <property type="project" value="TreeGrafter"/>
</dbReference>
<evidence type="ECO:0000313" key="14">
    <source>
        <dbReference type="EMBL" id="CAJ24212.1"/>
    </source>
</evidence>
<evidence type="ECO:0000256" key="2">
    <source>
        <dbReference type="ARBA" id="ARBA00009819"/>
    </source>
</evidence>